<dbReference type="EMBL" id="FWXV01000002">
    <property type="protein sequence ID" value="SMC85367.1"/>
    <property type="molecule type" value="Genomic_DNA"/>
</dbReference>
<dbReference type="PROSITE" id="PS00134">
    <property type="entry name" value="TRYPSIN_HIS"/>
    <property type="match status" value="1"/>
</dbReference>
<dbReference type="OrthoDB" id="1496095at2"/>
<gene>
    <name evidence="2" type="ORF">SAMN05661093_02172</name>
</gene>
<dbReference type="SUPFAM" id="SSF50494">
    <property type="entry name" value="Trypsin-like serine proteases"/>
    <property type="match status" value="1"/>
</dbReference>
<reference evidence="2 3" key="1">
    <citation type="submission" date="2017-04" db="EMBL/GenBank/DDBJ databases">
        <authorList>
            <person name="Afonso C.L."/>
            <person name="Miller P.J."/>
            <person name="Scott M.A."/>
            <person name="Spackman E."/>
            <person name="Goraichik I."/>
            <person name="Dimitrov K.M."/>
            <person name="Suarez D.L."/>
            <person name="Swayne D.E."/>
        </authorList>
    </citation>
    <scope>NUCLEOTIDE SEQUENCE [LARGE SCALE GENOMIC DNA]</scope>
    <source>
        <strain evidence="2 3">DSM 43828</strain>
    </source>
</reference>
<dbReference type="RefSeq" id="WP_143446267.1">
    <property type="nucleotide sequence ID" value="NZ_FWXV01000002.1"/>
</dbReference>
<dbReference type="GO" id="GO:0004252">
    <property type="term" value="F:serine-type endopeptidase activity"/>
    <property type="evidence" value="ECO:0007669"/>
    <property type="project" value="InterPro"/>
</dbReference>
<proteinExistence type="predicted"/>
<feature type="signal peptide" evidence="1">
    <location>
        <begin position="1"/>
        <end position="20"/>
    </location>
</feature>
<accession>A0A1Y5XF66</accession>
<name>A0A1Y5XF66_KIBAR</name>
<evidence type="ECO:0000313" key="2">
    <source>
        <dbReference type="EMBL" id="SMC85367.1"/>
    </source>
</evidence>
<evidence type="ECO:0000313" key="3">
    <source>
        <dbReference type="Proteomes" id="UP000192674"/>
    </source>
</evidence>
<protein>
    <recommendedName>
        <fullName evidence="4">Streptogrisin C</fullName>
    </recommendedName>
</protein>
<keyword evidence="1" id="KW-0732">Signal</keyword>
<dbReference type="Proteomes" id="UP000192674">
    <property type="component" value="Unassembled WGS sequence"/>
</dbReference>
<evidence type="ECO:0000256" key="1">
    <source>
        <dbReference type="SAM" id="SignalP"/>
    </source>
</evidence>
<keyword evidence="3" id="KW-1185">Reference proteome</keyword>
<dbReference type="InterPro" id="IPR043504">
    <property type="entry name" value="Peptidase_S1_PA_chymotrypsin"/>
</dbReference>
<feature type="chain" id="PRO_5039673833" description="Streptogrisin C" evidence="1">
    <location>
        <begin position="21"/>
        <end position="408"/>
    </location>
</feature>
<dbReference type="Gene3D" id="2.40.10.10">
    <property type="entry name" value="Trypsin-like serine proteases"/>
    <property type="match status" value="2"/>
</dbReference>
<evidence type="ECO:0008006" key="4">
    <source>
        <dbReference type="Google" id="ProtNLM"/>
    </source>
</evidence>
<dbReference type="InterPro" id="IPR009003">
    <property type="entry name" value="Peptidase_S1_PA"/>
</dbReference>
<dbReference type="AlphaFoldDB" id="A0A1Y5XF66"/>
<dbReference type="InterPro" id="IPR018114">
    <property type="entry name" value="TRYPSIN_HIS"/>
</dbReference>
<dbReference type="GO" id="GO:0006508">
    <property type="term" value="P:proteolysis"/>
    <property type="evidence" value="ECO:0007669"/>
    <property type="project" value="InterPro"/>
</dbReference>
<organism evidence="2 3">
    <name type="scientific">Kibdelosporangium aridum</name>
    <dbReference type="NCBI Taxonomy" id="2030"/>
    <lineage>
        <taxon>Bacteria</taxon>
        <taxon>Bacillati</taxon>
        <taxon>Actinomycetota</taxon>
        <taxon>Actinomycetes</taxon>
        <taxon>Pseudonocardiales</taxon>
        <taxon>Pseudonocardiaceae</taxon>
        <taxon>Kibdelosporangium</taxon>
    </lineage>
</organism>
<sequence length="408" mass="41579">MFRKNAVLAVAGISILGVLAAPATAAPAKVTGAYDTGTDAVATITQAYLTSHPDLTPAKARAAAQAQTAGEDLKAEISKQWKSFGGGWFDPYTASYHLAVTSASAGKSLAAIGASKGVKVDTPLVARSLDQLNAEAEALRNGTSALAKAAAGNVGIDVKTNQVVAAVPAAARRAELSQAGVSVVNSPNTAVQADACTDRANCDDFLAAGLILRNGTGQHWCSLGFTARNANNQRITLTAGHCSTGIGEVWSNGTATIRTVGSVSGRIDAGVSDVTRIVSTNAFYDGVNSGKIYIGPGSATAPVKGKSFFLVNDVACLSASYTNPARAGNPCATVTNTSDAGTRGMVRIDGYDACGGDSGGGWYWLAPSGNRWATALHSRSNTGCNVANGTSWASPLTAFYSDLTYEVS</sequence>